<comment type="catalytic activity">
    <reaction evidence="11 12">
        <text>nicotinate beta-D-ribonucleotide + ATP + H(+) = deamido-NAD(+) + diphosphate</text>
        <dbReference type="Rhea" id="RHEA:22860"/>
        <dbReference type="ChEBI" id="CHEBI:15378"/>
        <dbReference type="ChEBI" id="CHEBI:30616"/>
        <dbReference type="ChEBI" id="CHEBI:33019"/>
        <dbReference type="ChEBI" id="CHEBI:57502"/>
        <dbReference type="ChEBI" id="CHEBI:58437"/>
        <dbReference type="EC" id="2.7.7.18"/>
    </reaction>
</comment>
<feature type="region of interest" description="Disordered" evidence="14">
    <location>
        <begin position="216"/>
        <end position="271"/>
    </location>
</feature>
<dbReference type="InterPro" id="IPR004394">
    <property type="entry name" value="Iojap/RsfS/C7orf30"/>
</dbReference>
<dbReference type="Gene3D" id="3.30.460.10">
    <property type="entry name" value="Beta Polymerase, domain 2"/>
    <property type="match status" value="1"/>
</dbReference>
<gene>
    <name evidence="12" type="primary">nadD</name>
    <name evidence="13" type="synonym">rsfS</name>
    <name evidence="16" type="ORF">Amme_131_002</name>
</gene>
<dbReference type="HAMAP" id="MF_01477">
    <property type="entry name" value="Iojap_RsfS"/>
    <property type="match status" value="1"/>
</dbReference>
<keyword evidence="9 12" id="KW-0067">ATP-binding</keyword>
<comment type="subcellular location">
    <subcellularLocation>
        <location evidence="13">Cytoplasm</location>
    </subcellularLocation>
</comment>
<dbReference type="InterPro" id="IPR004821">
    <property type="entry name" value="Cyt_trans-like"/>
</dbReference>
<evidence type="ECO:0000259" key="15">
    <source>
        <dbReference type="Pfam" id="PF01467"/>
    </source>
</evidence>
<comment type="similarity">
    <text evidence="3 12">Belongs to the NadD family.</text>
</comment>
<evidence type="ECO:0000256" key="9">
    <source>
        <dbReference type="ARBA" id="ARBA00022840"/>
    </source>
</evidence>
<dbReference type="Gene3D" id="3.40.50.620">
    <property type="entry name" value="HUPs"/>
    <property type="match status" value="1"/>
</dbReference>
<dbReference type="EMBL" id="BAND01000130">
    <property type="protein sequence ID" value="GAJ30392.1"/>
    <property type="molecule type" value="Genomic_DNA"/>
</dbReference>
<dbReference type="InterPro" id="IPR014729">
    <property type="entry name" value="Rossmann-like_a/b/a_fold"/>
</dbReference>
<accession>A0A023D895</accession>
<dbReference type="NCBIfam" id="TIGR00482">
    <property type="entry name" value="nicotinate (nicotinamide) nucleotide adenylyltransferase"/>
    <property type="match status" value="1"/>
</dbReference>
<dbReference type="EC" id="2.7.7.18" evidence="12"/>
<sequence>MSPFPRFGPLPRFGDGRRVTIGLLGGSFNPAHDGHLQLARYALRHLGLDQVWLMVSPGNPLKPAKGMAIFADRLASAERIADGRRIVATDIEARLGTRYTADTIARLRLIFPEVRFVWLMGADNLASFHHWRDWKRIAAMVAIAVVPRPGSTIRALDGQAAHALRRWRRPAREAPILAWRGGKSWTFLPAPQNGISATALRDSGITAALRATLPAGVRTIPRKSPSDSPTPPTRRASRAVQPAPVLAEAAKAPGTPRKKAAVAGPKRGQKVTREAAARDALDAVVAVVTASLADDKAEDIVVLDLTGRASFADRMVIATGLVDRQISAMAQHLERKLAEDAGIKRVLIEGANGSDWVLIDIGDVVVHLFKPESRMLYALERMWGADLDSDDDSVTTL</sequence>
<organism evidence="16 17">
    <name type="scientific">Acidomonas methanolica NBRC 104435</name>
    <dbReference type="NCBI Taxonomy" id="1231351"/>
    <lineage>
        <taxon>Bacteria</taxon>
        <taxon>Pseudomonadati</taxon>
        <taxon>Pseudomonadota</taxon>
        <taxon>Alphaproteobacteria</taxon>
        <taxon>Acetobacterales</taxon>
        <taxon>Acetobacteraceae</taxon>
        <taxon>Acidomonas</taxon>
    </lineage>
</organism>
<dbReference type="OrthoDB" id="5295945at2"/>
<evidence type="ECO:0000256" key="3">
    <source>
        <dbReference type="ARBA" id="ARBA00009014"/>
    </source>
</evidence>
<comment type="similarity">
    <text evidence="4 13">Belongs to the Iojap/RsfS family.</text>
</comment>
<keyword evidence="10 12" id="KW-0520">NAD</keyword>
<protein>
    <recommendedName>
        <fullName evidence="12 13">Multifunctional fusion protein</fullName>
    </recommendedName>
    <domain>
        <recommendedName>
            <fullName evidence="12">Probable nicotinate-nucleotide adenylyltransferase</fullName>
            <ecNumber evidence="12">2.7.7.18</ecNumber>
        </recommendedName>
        <alternativeName>
            <fullName evidence="12">Deamido-NAD(+) diphosphorylase</fullName>
        </alternativeName>
        <alternativeName>
            <fullName evidence="12">Deamido-NAD(+) pyrophosphorylase</fullName>
        </alternativeName>
        <alternativeName>
            <fullName evidence="12">Nicotinate mononucleotide adenylyltransferase</fullName>
            <shortName evidence="12">NaMN adenylyltransferase</shortName>
        </alternativeName>
    </domain>
    <domain>
        <recommendedName>
            <fullName evidence="13">Ribosomal silencing factor RsfS</fullName>
        </recommendedName>
    </domain>
</protein>
<evidence type="ECO:0000256" key="8">
    <source>
        <dbReference type="ARBA" id="ARBA00022741"/>
    </source>
</evidence>
<evidence type="ECO:0000256" key="12">
    <source>
        <dbReference type="HAMAP-Rule" id="MF_00244"/>
    </source>
</evidence>
<evidence type="ECO:0000256" key="7">
    <source>
        <dbReference type="ARBA" id="ARBA00022695"/>
    </source>
</evidence>
<dbReference type="Pfam" id="PF01467">
    <property type="entry name" value="CTP_transf_like"/>
    <property type="match status" value="1"/>
</dbReference>
<dbReference type="GO" id="GO:0042256">
    <property type="term" value="P:cytosolic ribosome assembly"/>
    <property type="evidence" value="ECO:0007669"/>
    <property type="project" value="UniProtKB-UniRule"/>
</dbReference>
<dbReference type="SUPFAM" id="SSF52374">
    <property type="entry name" value="Nucleotidylyl transferase"/>
    <property type="match status" value="1"/>
</dbReference>
<keyword evidence="13" id="KW-0963">Cytoplasm</keyword>
<dbReference type="GO" id="GO:0017148">
    <property type="term" value="P:negative regulation of translation"/>
    <property type="evidence" value="ECO:0007669"/>
    <property type="project" value="UniProtKB-UniRule"/>
</dbReference>
<name>A0A023D895_ACIMT</name>
<keyword evidence="13" id="KW-0678">Repressor</keyword>
<dbReference type="GO" id="GO:0009435">
    <property type="term" value="P:NAD+ biosynthetic process"/>
    <property type="evidence" value="ECO:0007669"/>
    <property type="project" value="UniProtKB-UniRule"/>
</dbReference>
<keyword evidence="6 12" id="KW-0808">Transferase</keyword>
<dbReference type="HAMAP" id="MF_00244">
    <property type="entry name" value="NaMN_adenylyltr"/>
    <property type="match status" value="1"/>
</dbReference>
<dbReference type="GO" id="GO:0005524">
    <property type="term" value="F:ATP binding"/>
    <property type="evidence" value="ECO:0007669"/>
    <property type="project" value="UniProtKB-KW"/>
</dbReference>
<evidence type="ECO:0000256" key="13">
    <source>
        <dbReference type="HAMAP-Rule" id="MF_01477"/>
    </source>
</evidence>
<comment type="caution">
    <text evidence="16">The sequence shown here is derived from an EMBL/GenBank/DDBJ whole genome shotgun (WGS) entry which is preliminary data.</text>
</comment>
<dbReference type="CDD" id="cd02165">
    <property type="entry name" value="NMNAT"/>
    <property type="match status" value="1"/>
</dbReference>
<dbReference type="InterPro" id="IPR043519">
    <property type="entry name" value="NT_sf"/>
</dbReference>
<reference evidence="17" key="1">
    <citation type="journal article" date="2014" name="FEMS Microbiol. Lett.">
        <title>Draft Genomic DNA Sequence of the Facultatively Methylotrophic Bacterium Acidomonas methanolica type strain MB58.</title>
        <authorList>
            <person name="Higashiura N."/>
            <person name="Hadano H."/>
            <person name="Hirakawa H."/>
            <person name="Matsutani M."/>
            <person name="Takabe S."/>
            <person name="Matsushita K."/>
            <person name="Azuma Y."/>
        </authorList>
    </citation>
    <scope>NUCLEOTIDE SEQUENCE [LARGE SCALE GENOMIC DNA]</scope>
    <source>
        <strain evidence="17">MB58</strain>
    </source>
</reference>
<dbReference type="Pfam" id="PF02410">
    <property type="entry name" value="RsfS"/>
    <property type="match status" value="1"/>
</dbReference>
<comment type="subunit">
    <text evidence="13">Interacts with ribosomal protein uL14 (rplN).</text>
</comment>
<dbReference type="Proteomes" id="UP000019760">
    <property type="component" value="Unassembled WGS sequence"/>
</dbReference>
<dbReference type="PANTHER" id="PTHR39321">
    <property type="entry name" value="NICOTINATE-NUCLEOTIDE ADENYLYLTRANSFERASE-RELATED"/>
    <property type="match status" value="1"/>
</dbReference>
<reference evidence="16 17" key="2">
    <citation type="journal article" date="2014" name="FEMS Microbiol. Lett.">
        <title>Draft genomic DNA sequence of the facultatively methylotrophic bacterium Acidomonas methanolica type strain MB58.</title>
        <authorList>
            <person name="Higashiura N."/>
            <person name="Hadano H."/>
            <person name="Hirakawa H."/>
            <person name="Matsutani M."/>
            <person name="Takabe S."/>
            <person name="Matsushita K."/>
            <person name="Azuma Y."/>
        </authorList>
    </citation>
    <scope>NUCLEOTIDE SEQUENCE [LARGE SCALE GENOMIC DNA]</scope>
    <source>
        <strain evidence="16 17">MB58</strain>
    </source>
</reference>
<comment type="function">
    <text evidence="13">Functions as a ribosomal silencing factor. Interacts with ribosomal protein uL14 (rplN), blocking formation of intersubunit bridge B8. Prevents association of the 30S and 50S ribosomal subunits and the formation of functional ribosomes, thus repressing translation.</text>
</comment>
<keyword evidence="5 12" id="KW-0662">Pyridine nucleotide biosynthesis</keyword>
<evidence type="ECO:0000313" key="16">
    <source>
        <dbReference type="EMBL" id="GAJ30392.1"/>
    </source>
</evidence>
<dbReference type="UniPathway" id="UPA00253">
    <property type="reaction ID" value="UER00332"/>
</dbReference>
<dbReference type="GO" id="GO:0090071">
    <property type="term" value="P:negative regulation of ribosome biogenesis"/>
    <property type="evidence" value="ECO:0007669"/>
    <property type="project" value="UniProtKB-UniRule"/>
</dbReference>
<keyword evidence="17" id="KW-1185">Reference proteome</keyword>
<evidence type="ECO:0000256" key="10">
    <source>
        <dbReference type="ARBA" id="ARBA00023027"/>
    </source>
</evidence>
<evidence type="ECO:0000256" key="11">
    <source>
        <dbReference type="ARBA" id="ARBA00048721"/>
    </source>
</evidence>
<keyword evidence="8 12" id="KW-0547">Nucleotide-binding</keyword>
<evidence type="ECO:0000256" key="14">
    <source>
        <dbReference type="SAM" id="MobiDB-lite"/>
    </source>
</evidence>
<comment type="pathway">
    <text evidence="2 12">Cofactor biosynthesis; NAD(+) biosynthesis; deamido-NAD(+) from nicotinate D-ribonucleotide: step 1/1.</text>
</comment>
<keyword evidence="7 12" id="KW-0548">Nucleotidyltransferase</keyword>
<evidence type="ECO:0000313" key="17">
    <source>
        <dbReference type="Proteomes" id="UP000019760"/>
    </source>
</evidence>
<dbReference type="GO" id="GO:0005737">
    <property type="term" value="C:cytoplasm"/>
    <property type="evidence" value="ECO:0007669"/>
    <property type="project" value="UniProtKB-SubCell"/>
</dbReference>
<dbReference type="SUPFAM" id="SSF81301">
    <property type="entry name" value="Nucleotidyltransferase"/>
    <property type="match status" value="1"/>
</dbReference>
<evidence type="ECO:0000256" key="5">
    <source>
        <dbReference type="ARBA" id="ARBA00022642"/>
    </source>
</evidence>
<keyword evidence="13" id="KW-0810">Translation regulation</keyword>
<proteinExistence type="inferred from homology"/>
<evidence type="ECO:0000256" key="6">
    <source>
        <dbReference type="ARBA" id="ARBA00022679"/>
    </source>
</evidence>
<evidence type="ECO:0000256" key="4">
    <source>
        <dbReference type="ARBA" id="ARBA00010574"/>
    </source>
</evidence>
<dbReference type="GO" id="GO:0004515">
    <property type="term" value="F:nicotinate-nucleotide adenylyltransferase activity"/>
    <property type="evidence" value="ECO:0007669"/>
    <property type="project" value="UniProtKB-UniRule"/>
</dbReference>
<dbReference type="AlphaFoldDB" id="A0A023D895"/>
<dbReference type="PANTHER" id="PTHR39321:SF3">
    <property type="entry name" value="PHOSPHOPANTETHEINE ADENYLYLTRANSFERASE"/>
    <property type="match status" value="1"/>
</dbReference>
<dbReference type="NCBIfam" id="TIGR00090">
    <property type="entry name" value="rsfS_iojap_ybeB"/>
    <property type="match status" value="1"/>
</dbReference>
<dbReference type="InterPro" id="IPR005248">
    <property type="entry name" value="NadD/NMNAT"/>
</dbReference>
<dbReference type="NCBIfam" id="NF000843">
    <property type="entry name" value="PRK00071.2-2"/>
    <property type="match status" value="1"/>
</dbReference>
<evidence type="ECO:0000256" key="1">
    <source>
        <dbReference type="ARBA" id="ARBA00002324"/>
    </source>
</evidence>
<feature type="domain" description="Cytidyltransferase-like" evidence="15">
    <location>
        <begin position="23"/>
        <end position="201"/>
    </location>
</feature>
<comment type="function">
    <text evidence="1 12">Catalyzes the reversible adenylation of nicotinate mononucleotide (NaMN) to nicotinic acid adenine dinucleotide (NaAD).</text>
</comment>
<evidence type="ECO:0000256" key="2">
    <source>
        <dbReference type="ARBA" id="ARBA00005019"/>
    </source>
</evidence>